<feature type="signal peptide" evidence="2">
    <location>
        <begin position="1"/>
        <end position="22"/>
    </location>
</feature>
<feature type="domain" description="Plastocyanin-like" evidence="3">
    <location>
        <begin position="403"/>
        <end position="505"/>
    </location>
</feature>
<dbReference type="GO" id="GO:0016491">
    <property type="term" value="F:oxidoreductase activity"/>
    <property type="evidence" value="ECO:0007669"/>
    <property type="project" value="InterPro"/>
</dbReference>
<dbReference type="GO" id="GO:0005507">
    <property type="term" value="F:copper ion binding"/>
    <property type="evidence" value="ECO:0007669"/>
    <property type="project" value="InterPro"/>
</dbReference>
<dbReference type="PANTHER" id="PTHR48267">
    <property type="entry name" value="CUPREDOXIN SUPERFAMILY PROTEIN"/>
    <property type="match status" value="1"/>
</dbReference>
<feature type="chain" id="PRO_5042007333" evidence="2">
    <location>
        <begin position="23"/>
        <end position="505"/>
    </location>
</feature>
<dbReference type="PANTHER" id="PTHR48267:SF1">
    <property type="entry name" value="BILIRUBIN OXIDASE"/>
    <property type="match status" value="1"/>
</dbReference>
<evidence type="ECO:0000256" key="1">
    <source>
        <dbReference type="ARBA" id="ARBA00010609"/>
    </source>
</evidence>
<dbReference type="EMBL" id="JAMTCK010000008">
    <property type="protein sequence ID" value="MCP2166961.1"/>
    <property type="molecule type" value="Genomic_DNA"/>
</dbReference>
<keyword evidence="5" id="KW-0167">Capsid protein</keyword>
<dbReference type="InterPro" id="IPR008972">
    <property type="entry name" value="Cupredoxin"/>
</dbReference>
<accession>A0AAE3GET7</accession>
<dbReference type="CDD" id="cd14448">
    <property type="entry name" value="CuRO_2_BOD_CotA_like"/>
    <property type="match status" value="1"/>
</dbReference>
<dbReference type="SUPFAM" id="SSF49503">
    <property type="entry name" value="Cupredoxins"/>
    <property type="match status" value="3"/>
</dbReference>
<evidence type="ECO:0000256" key="2">
    <source>
        <dbReference type="SAM" id="SignalP"/>
    </source>
</evidence>
<dbReference type="InterPro" id="IPR006311">
    <property type="entry name" value="TAT_signal"/>
</dbReference>
<dbReference type="InterPro" id="IPR045087">
    <property type="entry name" value="Cu-oxidase_fam"/>
</dbReference>
<evidence type="ECO:0000259" key="4">
    <source>
        <dbReference type="Pfam" id="PF07732"/>
    </source>
</evidence>
<dbReference type="Pfam" id="PF07732">
    <property type="entry name" value="Cu-oxidase_3"/>
    <property type="match status" value="1"/>
</dbReference>
<organism evidence="5 6">
    <name type="scientific">Goodfellowiella coeruleoviolacea</name>
    <dbReference type="NCBI Taxonomy" id="334858"/>
    <lineage>
        <taxon>Bacteria</taxon>
        <taxon>Bacillati</taxon>
        <taxon>Actinomycetota</taxon>
        <taxon>Actinomycetes</taxon>
        <taxon>Pseudonocardiales</taxon>
        <taxon>Pseudonocardiaceae</taxon>
        <taxon>Goodfellowiella</taxon>
    </lineage>
</organism>
<dbReference type="PROSITE" id="PS51318">
    <property type="entry name" value="TAT"/>
    <property type="match status" value="1"/>
</dbReference>
<dbReference type="Gene3D" id="2.60.40.420">
    <property type="entry name" value="Cupredoxins - blue copper proteins"/>
    <property type="match status" value="4"/>
</dbReference>
<keyword evidence="6" id="KW-1185">Reference proteome</keyword>
<feature type="domain" description="Plastocyanin-like" evidence="4">
    <location>
        <begin position="90"/>
        <end position="196"/>
    </location>
</feature>
<name>A0AAE3GET7_9PSEU</name>
<proteinExistence type="inferred from homology"/>
<keyword evidence="2" id="KW-0732">Signal</keyword>
<reference evidence="5" key="1">
    <citation type="submission" date="2022-06" db="EMBL/GenBank/DDBJ databases">
        <title>Genomic Encyclopedia of Archaeal and Bacterial Type Strains, Phase II (KMG-II): from individual species to whole genera.</title>
        <authorList>
            <person name="Goeker M."/>
        </authorList>
    </citation>
    <scope>NUCLEOTIDE SEQUENCE</scope>
    <source>
        <strain evidence="5">DSM 43935</strain>
    </source>
</reference>
<evidence type="ECO:0000259" key="3">
    <source>
        <dbReference type="Pfam" id="PF07731"/>
    </source>
</evidence>
<dbReference type="InterPro" id="IPR011707">
    <property type="entry name" value="Cu-oxidase-like_N"/>
</dbReference>
<evidence type="ECO:0000313" key="5">
    <source>
        <dbReference type="EMBL" id="MCP2166961.1"/>
    </source>
</evidence>
<dbReference type="Proteomes" id="UP001206128">
    <property type="component" value="Unassembled WGS sequence"/>
</dbReference>
<protein>
    <submittedName>
        <fullName evidence="5">Spore coat protein A</fullName>
    </submittedName>
</protein>
<sequence>MALSRRHLLRLAAGGVLLTPFAAGCSALGTGGGANQETESSAGGLLTSELALPAPFTAPLPVPPVLRPTRSDADTDYYEITQRVGEQEILPGLRTRVWGYDGTFPGPTIESRRGRRTVVRHRNELPVPVVVHLHGGRTPPEHDGYPTDVIAPGGTRDYAYPLDQPSATLWYHDHRMDFTGPQVYRGLAGFHLVRDDVEQALGLPAGDRDVPLMIADRAFAADGSLRYPSLDPSLTGQPGVTAEHMSGVLGDCVLVNGAPWPVLEVTNTRYRFRLLNASNARRYRLALDPPPPRGPAFTQIGSDQGLLAAPVGHDALHLAQAERFDVVVDFSGYPLGQRVTLVNQLGRGGTAQVMRFVVARRGTDDSRVPAKLAEVEPLTRAQAVVEREFTFQRGGGAAHHGVTPWTVNGQPFHPDHLAAEPALGTVELWRLRAQNVPHPIHIHLAPFQVLNPGRYATGWKDTVDLGSGDEAEVLLRFDGYRGKYVFHCHNLEHEDMMMMANFQVR</sequence>
<dbReference type="PROSITE" id="PS51257">
    <property type="entry name" value="PROKAR_LIPOPROTEIN"/>
    <property type="match status" value="1"/>
</dbReference>
<dbReference type="InterPro" id="IPR011706">
    <property type="entry name" value="Cu-oxidase_C"/>
</dbReference>
<comment type="caution">
    <text evidence="5">The sequence shown here is derived from an EMBL/GenBank/DDBJ whole genome shotgun (WGS) entry which is preliminary data.</text>
</comment>
<keyword evidence="5" id="KW-0946">Virion</keyword>
<dbReference type="Pfam" id="PF07731">
    <property type="entry name" value="Cu-oxidase_2"/>
    <property type="match status" value="1"/>
</dbReference>
<dbReference type="AlphaFoldDB" id="A0AAE3GET7"/>
<comment type="similarity">
    <text evidence="1">Belongs to the multicopper oxidase family.</text>
</comment>
<dbReference type="RefSeq" id="WP_253773340.1">
    <property type="nucleotide sequence ID" value="NZ_JAMTCK010000008.1"/>
</dbReference>
<evidence type="ECO:0000313" key="6">
    <source>
        <dbReference type="Proteomes" id="UP001206128"/>
    </source>
</evidence>
<gene>
    <name evidence="5" type="ORF">LX83_003833</name>
</gene>